<keyword evidence="1" id="KW-0472">Membrane</keyword>
<dbReference type="AlphaFoldDB" id="A0A657IV61"/>
<protein>
    <submittedName>
        <fullName evidence="2">Uncharacterized protein</fullName>
    </submittedName>
</protein>
<keyword evidence="1" id="KW-1133">Transmembrane helix</keyword>
<proteinExistence type="predicted"/>
<sequence>MVTALTIAYGILVGGLLVPILGALVWQRATGAAAGWSMVVGTVGVLVSMAVFGVEANAPIYVGLAASLVVFVGVSLATPPTPRHVLGAWRERLAR</sequence>
<comment type="caution">
    <text evidence="2">The sequence shown here is derived from an EMBL/GenBank/DDBJ whole genome shotgun (WGS) entry which is preliminary data.</text>
</comment>
<feature type="transmembrane region" description="Helical" evidence="1">
    <location>
        <begin position="58"/>
        <end position="77"/>
    </location>
</feature>
<feature type="transmembrane region" description="Helical" evidence="1">
    <location>
        <begin position="6"/>
        <end position="26"/>
    </location>
</feature>
<evidence type="ECO:0000313" key="3">
    <source>
        <dbReference type="Proteomes" id="UP000092021"/>
    </source>
</evidence>
<accession>A0A657IV61</accession>
<dbReference type="EMBL" id="LWGZ01000321">
    <property type="protein sequence ID" value="OAX63725.1"/>
    <property type="molecule type" value="Genomic_DNA"/>
</dbReference>
<feature type="transmembrane region" description="Helical" evidence="1">
    <location>
        <begin position="33"/>
        <end position="52"/>
    </location>
</feature>
<name>A0A657IV61_9MICC</name>
<keyword evidence="1" id="KW-0812">Transmembrane</keyword>
<evidence type="ECO:0000256" key="1">
    <source>
        <dbReference type="SAM" id="Phobius"/>
    </source>
</evidence>
<gene>
    <name evidence="2" type="ORF">A5N15_03615</name>
</gene>
<dbReference type="Gene3D" id="1.20.1730.10">
    <property type="entry name" value="Sodium/glucose cotransporter"/>
    <property type="match status" value="1"/>
</dbReference>
<dbReference type="Proteomes" id="UP000092021">
    <property type="component" value="Unassembled WGS sequence"/>
</dbReference>
<dbReference type="InterPro" id="IPR038377">
    <property type="entry name" value="Na/Glc_symporter_sf"/>
</dbReference>
<evidence type="ECO:0000313" key="2">
    <source>
        <dbReference type="EMBL" id="OAX63725.1"/>
    </source>
</evidence>
<reference evidence="2 3" key="1">
    <citation type="submission" date="2016-04" db="EMBL/GenBank/DDBJ databases">
        <title>Identification of putative biosynthetic pathways for the production of bioactive secondary metabolites by the marine actinomycete Kocuria kristinae RUTW2-3.</title>
        <authorList>
            <person name="Waterworth S.C."/>
            <person name="Walmsley T.A."/>
            <person name="Matongo T."/>
            <person name="Davies-Coleman M.T."/>
            <person name="Dorrington R.A."/>
        </authorList>
    </citation>
    <scope>NUCLEOTIDE SEQUENCE [LARGE SCALE GENOMIC DNA]</scope>
    <source>
        <strain evidence="2 3">RUTW4-5</strain>
    </source>
</reference>
<organism evidence="2 3">
    <name type="scientific">Rothia kristinae</name>
    <dbReference type="NCBI Taxonomy" id="37923"/>
    <lineage>
        <taxon>Bacteria</taxon>
        <taxon>Bacillati</taxon>
        <taxon>Actinomycetota</taxon>
        <taxon>Actinomycetes</taxon>
        <taxon>Micrococcales</taxon>
        <taxon>Micrococcaceae</taxon>
        <taxon>Rothia</taxon>
    </lineage>
</organism>